<dbReference type="EMBL" id="CADCWD010000051">
    <property type="protein sequence ID" value="CAA9533726.1"/>
    <property type="molecule type" value="Genomic_DNA"/>
</dbReference>
<accession>A0A6J4TW33</accession>
<protein>
    <submittedName>
        <fullName evidence="2">Uncharacterized protein</fullName>
    </submittedName>
</protein>
<evidence type="ECO:0000313" key="2">
    <source>
        <dbReference type="EMBL" id="CAA9533726.1"/>
    </source>
</evidence>
<organism evidence="2">
    <name type="scientific">uncultured Sphingosinicella sp</name>
    <dbReference type="NCBI Taxonomy" id="478748"/>
    <lineage>
        <taxon>Bacteria</taxon>
        <taxon>Pseudomonadati</taxon>
        <taxon>Pseudomonadota</taxon>
        <taxon>Alphaproteobacteria</taxon>
        <taxon>Sphingomonadales</taxon>
        <taxon>Sphingosinicellaceae</taxon>
        <taxon>Sphingosinicella</taxon>
        <taxon>environmental samples</taxon>
    </lineage>
</organism>
<name>A0A6J4TW33_9SPHN</name>
<gene>
    <name evidence="2" type="ORF">AVDCRST_MAG23-1255</name>
</gene>
<sequence length="91" mass="9765">AGCLPDRGLSPLFRDEQRLRHPAVAQLQAHGRPAADVERDLLPAASAQQPARGDRSRRPTHRRDVTTAARGRVARGCGGALVRLYLGHGGV</sequence>
<feature type="region of interest" description="Disordered" evidence="1">
    <location>
        <begin position="26"/>
        <end position="70"/>
    </location>
</feature>
<feature type="non-terminal residue" evidence="2">
    <location>
        <position position="91"/>
    </location>
</feature>
<dbReference type="AlphaFoldDB" id="A0A6J4TW33"/>
<proteinExistence type="predicted"/>
<feature type="non-terminal residue" evidence="2">
    <location>
        <position position="1"/>
    </location>
</feature>
<evidence type="ECO:0000256" key="1">
    <source>
        <dbReference type="SAM" id="MobiDB-lite"/>
    </source>
</evidence>
<feature type="compositionally biased region" description="Basic and acidic residues" evidence="1">
    <location>
        <begin position="52"/>
        <end position="65"/>
    </location>
</feature>
<reference evidence="2" key="1">
    <citation type="submission" date="2020-02" db="EMBL/GenBank/DDBJ databases">
        <authorList>
            <person name="Meier V. D."/>
        </authorList>
    </citation>
    <scope>NUCLEOTIDE SEQUENCE</scope>
    <source>
        <strain evidence="2">AVDCRST_MAG23</strain>
    </source>
</reference>